<sequence>MRISVIGGTGFVGRAVVAKLLNDGHQIRLLVRSTSQHKAFTHPRCTWIAGELNNPASLQACLDDSDVVIYLVGLLRERPAAGITFEALHYQGVKNTIAAAQASGVKRFLLMSANGIDAAMTSYQITKLQAEQALKDSGLDFTIFRPSVIFGDPHGQGRMEICTQLKAELIDSLLPAPLFYSGVLPVNAGSFELGPVWVDDVAAAFAIACHRTDTIGQTYELCGPARMTWKQLLTLIAQAAGKSKLMVPAPAAMIESVAAVFDRFAWFPVTRDQLRMLLAGNVCGDDGFQRLGITPTPLTARALTYLRQ</sequence>
<evidence type="ECO:0000259" key="1">
    <source>
        <dbReference type="Pfam" id="PF13460"/>
    </source>
</evidence>
<accession>A0A839HEG3</accession>
<dbReference type="GO" id="GO:0044877">
    <property type="term" value="F:protein-containing complex binding"/>
    <property type="evidence" value="ECO:0007669"/>
    <property type="project" value="TreeGrafter"/>
</dbReference>
<protein>
    <submittedName>
        <fullName evidence="2">Complex I NDUFA9 subunit family protein</fullName>
    </submittedName>
</protein>
<dbReference type="InterPro" id="IPR016040">
    <property type="entry name" value="NAD(P)-bd_dom"/>
</dbReference>
<evidence type="ECO:0000313" key="2">
    <source>
        <dbReference type="EMBL" id="MBB1125628.1"/>
    </source>
</evidence>
<gene>
    <name evidence="2" type="ORF">HUK38_05190</name>
</gene>
<dbReference type="CDD" id="cd05271">
    <property type="entry name" value="NDUFA9_like_SDR_a"/>
    <property type="match status" value="1"/>
</dbReference>
<comment type="caution">
    <text evidence="2">The sequence shown here is derived from an EMBL/GenBank/DDBJ whole genome shotgun (WGS) entry which is preliminary data.</text>
</comment>
<dbReference type="SUPFAM" id="SSF51735">
    <property type="entry name" value="NAD(P)-binding Rossmann-fold domains"/>
    <property type="match status" value="1"/>
</dbReference>
<dbReference type="PANTHER" id="PTHR12126:SF11">
    <property type="entry name" value="NADH DEHYDROGENASE [UBIQUINONE] 1 ALPHA SUBCOMPLEX SUBUNIT 9, MITOCHONDRIAL"/>
    <property type="match status" value="1"/>
</dbReference>
<proteinExistence type="predicted"/>
<dbReference type="Proteomes" id="UP000548632">
    <property type="component" value="Unassembled WGS sequence"/>
</dbReference>
<dbReference type="AlphaFoldDB" id="A0A839HEG3"/>
<feature type="domain" description="NAD(P)-binding" evidence="1">
    <location>
        <begin position="7"/>
        <end position="157"/>
    </location>
</feature>
<dbReference type="InterPro" id="IPR036291">
    <property type="entry name" value="NAD(P)-bd_dom_sf"/>
</dbReference>
<dbReference type="PANTHER" id="PTHR12126">
    <property type="entry name" value="NADH-UBIQUINONE OXIDOREDUCTASE 39 KDA SUBUNIT-RELATED"/>
    <property type="match status" value="1"/>
</dbReference>
<organism evidence="2 3">
    <name type="scientific">Thiospirillum jenense</name>
    <dbReference type="NCBI Taxonomy" id="1653858"/>
    <lineage>
        <taxon>Bacteria</taxon>
        <taxon>Pseudomonadati</taxon>
        <taxon>Pseudomonadota</taxon>
        <taxon>Gammaproteobacteria</taxon>
        <taxon>Chromatiales</taxon>
        <taxon>Chromatiaceae</taxon>
        <taxon>Thiospirillum</taxon>
    </lineage>
</organism>
<keyword evidence="3" id="KW-1185">Reference proteome</keyword>
<name>A0A839HEG3_9GAMM</name>
<dbReference type="InterPro" id="IPR051207">
    <property type="entry name" value="ComplexI_NDUFA9_subunit"/>
</dbReference>
<dbReference type="EMBL" id="JABVCQ010000008">
    <property type="protein sequence ID" value="MBB1125628.1"/>
    <property type="molecule type" value="Genomic_DNA"/>
</dbReference>
<dbReference type="Gene3D" id="3.40.50.720">
    <property type="entry name" value="NAD(P)-binding Rossmann-like Domain"/>
    <property type="match status" value="1"/>
</dbReference>
<dbReference type="Pfam" id="PF13460">
    <property type="entry name" value="NAD_binding_10"/>
    <property type="match status" value="1"/>
</dbReference>
<reference evidence="2 3" key="1">
    <citation type="journal article" date="2020" name="Arch. Microbiol.">
        <title>The genome sequence of the giant phototrophic gammaproteobacterium Thiospirillum jenense gives insight into its physiological properties and phylogenetic relationships.</title>
        <authorList>
            <person name="Imhoff J.F."/>
            <person name="Meyer T.E."/>
            <person name="Kyndt J.A."/>
        </authorList>
    </citation>
    <scope>NUCLEOTIDE SEQUENCE [LARGE SCALE GENOMIC DNA]</scope>
    <source>
        <strain evidence="2 3">DSM 216</strain>
    </source>
</reference>
<evidence type="ECO:0000313" key="3">
    <source>
        <dbReference type="Proteomes" id="UP000548632"/>
    </source>
</evidence>